<dbReference type="Pfam" id="PF13837">
    <property type="entry name" value="Myb_DNA-bind_4"/>
    <property type="match status" value="1"/>
</dbReference>
<keyword evidence="5" id="KW-0539">Nucleus</keyword>
<dbReference type="InterPro" id="IPR001005">
    <property type="entry name" value="SANT/Myb"/>
</dbReference>
<dbReference type="OrthoDB" id="691673at2759"/>
<dbReference type="GO" id="GO:0005634">
    <property type="term" value="C:nucleus"/>
    <property type="evidence" value="ECO:0007669"/>
    <property type="project" value="UniProtKB-SubCell"/>
</dbReference>
<reference evidence="9 10" key="2">
    <citation type="journal article" date="2017" name="Nature">
        <title>The Apostasia genome and the evolution of orchids.</title>
        <authorList>
            <person name="Zhang G.Q."/>
            <person name="Liu K.W."/>
            <person name="Li Z."/>
            <person name="Lohaus R."/>
            <person name="Hsiao Y.Y."/>
            <person name="Niu S.C."/>
            <person name="Wang J.Y."/>
            <person name="Lin Y.C."/>
            <person name="Xu Q."/>
            <person name="Chen L.J."/>
            <person name="Yoshida K."/>
            <person name="Fujiwara S."/>
            <person name="Wang Z.W."/>
            <person name="Zhang Y.Q."/>
            <person name="Mitsuda N."/>
            <person name="Wang M."/>
            <person name="Liu G.H."/>
            <person name="Pecoraro L."/>
            <person name="Huang H.X."/>
            <person name="Xiao X.J."/>
            <person name="Lin M."/>
            <person name="Wu X.Y."/>
            <person name="Wu W.L."/>
            <person name="Chen Y.Y."/>
            <person name="Chang S.B."/>
            <person name="Sakamoto S."/>
            <person name="Ohme-Takagi M."/>
            <person name="Yagi M."/>
            <person name="Zeng S.J."/>
            <person name="Shen C.Y."/>
            <person name="Yeh C.M."/>
            <person name="Luo Y.B."/>
            <person name="Tsai W.C."/>
            <person name="Van de Peer Y."/>
            <person name="Liu Z.J."/>
        </authorList>
    </citation>
    <scope>NUCLEOTIDE SEQUENCE [LARGE SCALE GENOMIC DNA]</scope>
    <source>
        <tissue evidence="9">The whole plant</tissue>
    </source>
</reference>
<dbReference type="FunFam" id="1.10.10.60:FF:000032">
    <property type="entry name" value="Zinc finger and SCAN domain-containing 20"/>
    <property type="match status" value="1"/>
</dbReference>
<reference evidence="9 10" key="1">
    <citation type="journal article" date="2016" name="Sci. Rep.">
        <title>The Dendrobium catenatum Lindl. genome sequence provides insights into polysaccharide synthase, floral development and adaptive evolution.</title>
        <authorList>
            <person name="Zhang G.Q."/>
            <person name="Xu Q."/>
            <person name="Bian C."/>
            <person name="Tsai W.C."/>
            <person name="Yeh C.M."/>
            <person name="Liu K.W."/>
            <person name="Yoshida K."/>
            <person name="Zhang L.S."/>
            <person name="Chang S.B."/>
            <person name="Chen F."/>
            <person name="Shi Y."/>
            <person name="Su Y.Y."/>
            <person name="Zhang Y.Q."/>
            <person name="Chen L.J."/>
            <person name="Yin Y."/>
            <person name="Lin M."/>
            <person name="Huang H."/>
            <person name="Deng H."/>
            <person name="Wang Z.W."/>
            <person name="Zhu S.L."/>
            <person name="Zhao X."/>
            <person name="Deng C."/>
            <person name="Niu S.C."/>
            <person name="Huang J."/>
            <person name="Wang M."/>
            <person name="Liu G.H."/>
            <person name="Yang H.J."/>
            <person name="Xiao X.J."/>
            <person name="Hsiao Y.Y."/>
            <person name="Wu W.L."/>
            <person name="Chen Y.Y."/>
            <person name="Mitsuda N."/>
            <person name="Ohme-Takagi M."/>
            <person name="Luo Y.B."/>
            <person name="Van de Peer Y."/>
            <person name="Liu Z.J."/>
        </authorList>
    </citation>
    <scope>NUCLEOTIDE SEQUENCE [LARGE SCALE GENOMIC DNA]</scope>
    <source>
        <tissue evidence="9">The whole plant</tissue>
    </source>
</reference>
<dbReference type="PANTHER" id="PTHR21654">
    <property type="entry name" value="FI21293P1"/>
    <property type="match status" value="1"/>
</dbReference>
<dbReference type="AlphaFoldDB" id="A0A2I0X877"/>
<keyword evidence="2" id="KW-0805">Transcription regulation</keyword>
<evidence type="ECO:0000256" key="3">
    <source>
        <dbReference type="ARBA" id="ARBA00023125"/>
    </source>
</evidence>
<evidence type="ECO:0000313" key="10">
    <source>
        <dbReference type="Proteomes" id="UP000233837"/>
    </source>
</evidence>
<feature type="region of interest" description="Disordered" evidence="7">
    <location>
        <begin position="153"/>
        <end position="221"/>
    </location>
</feature>
<evidence type="ECO:0000256" key="1">
    <source>
        <dbReference type="ARBA" id="ARBA00004123"/>
    </source>
</evidence>
<keyword evidence="4" id="KW-0804">Transcription</keyword>
<keyword evidence="10" id="KW-1185">Reference proteome</keyword>
<sequence length="315" mass="36797">MMMPGGNGDALGGRMAVMPLQLKTVAAEMSAMTGRAGNEGGGVGGQRTKEDKVSQSQWGQQETRELIAIRADFEQDFTVVRRNKTLWEAVSLRMRDKGYQRSPDQCKCKWKNLINRYKSTETGEAENGRHCPFFEEIHSVLTEHPSMQRLLLESEAGTPRSKKNPKRLISERLYDELSDDDDDEDEESDQERPSQGKKRKAEKSVQHQQQSRAAAAAADKSRAANSVHELLQDFMQKQQQIESHWWEMMERRAFERQRFEQEWRQSMEKLERERLMLERAWREREEQRRVREECRAEKRDALLTALLNKLIQNDL</sequence>
<dbReference type="InterPro" id="IPR044822">
    <property type="entry name" value="Myb_DNA-bind_4"/>
</dbReference>
<feature type="region of interest" description="Disordered" evidence="7">
    <location>
        <begin position="34"/>
        <end position="59"/>
    </location>
</feature>
<dbReference type="Proteomes" id="UP000233837">
    <property type="component" value="Unassembled WGS sequence"/>
</dbReference>
<comment type="subcellular location">
    <subcellularLocation>
        <location evidence="1">Nucleus</location>
    </subcellularLocation>
</comment>
<evidence type="ECO:0000256" key="2">
    <source>
        <dbReference type="ARBA" id="ARBA00023015"/>
    </source>
</evidence>
<dbReference type="Gene3D" id="1.10.10.60">
    <property type="entry name" value="Homeodomain-like"/>
    <property type="match status" value="1"/>
</dbReference>
<feature type="compositionally biased region" description="Acidic residues" evidence="7">
    <location>
        <begin position="176"/>
        <end position="189"/>
    </location>
</feature>
<organism evidence="9 10">
    <name type="scientific">Dendrobium catenatum</name>
    <dbReference type="NCBI Taxonomy" id="906689"/>
    <lineage>
        <taxon>Eukaryota</taxon>
        <taxon>Viridiplantae</taxon>
        <taxon>Streptophyta</taxon>
        <taxon>Embryophyta</taxon>
        <taxon>Tracheophyta</taxon>
        <taxon>Spermatophyta</taxon>
        <taxon>Magnoliopsida</taxon>
        <taxon>Liliopsida</taxon>
        <taxon>Asparagales</taxon>
        <taxon>Orchidaceae</taxon>
        <taxon>Epidendroideae</taxon>
        <taxon>Malaxideae</taxon>
        <taxon>Dendrobiinae</taxon>
        <taxon>Dendrobium</taxon>
    </lineage>
</organism>
<evidence type="ECO:0000259" key="8">
    <source>
        <dbReference type="PROSITE" id="PS50090"/>
    </source>
</evidence>
<dbReference type="CDD" id="cd12203">
    <property type="entry name" value="GT1"/>
    <property type="match status" value="1"/>
</dbReference>
<evidence type="ECO:0000256" key="5">
    <source>
        <dbReference type="ARBA" id="ARBA00023242"/>
    </source>
</evidence>
<feature type="coiled-coil region" evidence="6">
    <location>
        <begin position="260"/>
        <end position="287"/>
    </location>
</feature>
<name>A0A2I0X877_9ASPA</name>
<dbReference type="PROSITE" id="PS50090">
    <property type="entry name" value="MYB_LIKE"/>
    <property type="match status" value="1"/>
</dbReference>
<gene>
    <name evidence="9" type="primary">GT-3B</name>
    <name evidence="9" type="ORF">MA16_Dca010388</name>
</gene>
<evidence type="ECO:0000256" key="6">
    <source>
        <dbReference type="SAM" id="Coils"/>
    </source>
</evidence>
<dbReference type="EMBL" id="KZ502064">
    <property type="protein sequence ID" value="PKU84102.1"/>
    <property type="molecule type" value="Genomic_DNA"/>
</dbReference>
<protein>
    <submittedName>
        <fullName evidence="9">Trihelix transcription factor GT-3b</fullName>
    </submittedName>
</protein>
<dbReference type="PANTHER" id="PTHR21654:SF84">
    <property type="entry name" value="SI:DKEY-66I24.7"/>
    <property type="match status" value="1"/>
</dbReference>
<evidence type="ECO:0000256" key="7">
    <source>
        <dbReference type="SAM" id="MobiDB-lite"/>
    </source>
</evidence>
<evidence type="ECO:0000256" key="4">
    <source>
        <dbReference type="ARBA" id="ARBA00023163"/>
    </source>
</evidence>
<dbReference type="GO" id="GO:0006355">
    <property type="term" value="P:regulation of DNA-templated transcription"/>
    <property type="evidence" value="ECO:0007669"/>
    <property type="project" value="UniProtKB-ARBA"/>
</dbReference>
<keyword evidence="6" id="KW-0175">Coiled coil</keyword>
<accession>A0A2I0X877</accession>
<feature type="domain" description="Myb-like" evidence="8">
    <location>
        <begin position="50"/>
        <end position="114"/>
    </location>
</feature>
<keyword evidence="3" id="KW-0238">DNA-binding</keyword>
<proteinExistence type="predicted"/>
<evidence type="ECO:0000313" key="9">
    <source>
        <dbReference type="EMBL" id="PKU84102.1"/>
    </source>
</evidence>
<dbReference type="GO" id="GO:0003677">
    <property type="term" value="F:DNA binding"/>
    <property type="evidence" value="ECO:0007669"/>
    <property type="project" value="UniProtKB-KW"/>
</dbReference>